<dbReference type="AlphaFoldDB" id="A0A7M3MEF1"/>
<evidence type="ECO:0000313" key="3">
    <source>
        <dbReference type="EMBL" id="TVM17208.1"/>
    </source>
</evidence>
<dbReference type="EMBL" id="QMIE01000008">
    <property type="protein sequence ID" value="TVM17208.1"/>
    <property type="molecule type" value="Genomic_DNA"/>
</dbReference>
<dbReference type="SUPFAM" id="SSF54862">
    <property type="entry name" value="4Fe-4S ferredoxins"/>
    <property type="match status" value="1"/>
</dbReference>
<accession>A0A7M3MEF1</accession>
<evidence type="ECO:0000313" key="4">
    <source>
        <dbReference type="Proteomes" id="UP000448292"/>
    </source>
</evidence>
<dbReference type="InterPro" id="IPR017896">
    <property type="entry name" value="4Fe4S_Fe-S-bd"/>
</dbReference>
<dbReference type="InterPro" id="IPR052911">
    <property type="entry name" value="Corrinoid_activation_enz"/>
</dbReference>
<dbReference type="Gene3D" id="3.30.70.20">
    <property type="match status" value="1"/>
</dbReference>
<dbReference type="PANTHER" id="PTHR42895:SF1">
    <property type="entry name" value="IRON-SULFUR CLUSTER PROTEIN"/>
    <property type="match status" value="1"/>
</dbReference>
<protein>
    <submittedName>
        <fullName evidence="3">Ferredoxin</fullName>
    </submittedName>
</protein>
<dbReference type="Pfam" id="PF12837">
    <property type="entry name" value="Fer4_6"/>
    <property type="match status" value="1"/>
</dbReference>
<gene>
    <name evidence="3" type="ORF">DPQ33_10380</name>
</gene>
<feature type="region of interest" description="Disordered" evidence="1">
    <location>
        <begin position="82"/>
        <end position="116"/>
    </location>
</feature>
<name>A0A7M3MEF1_9BACT</name>
<dbReference type="PROSITE" id="PS51379">
    <property type="entry name" value="4FE4S_FER_2"/>
    <property type="match status" value="2"/>
</dbReference>
<dbReference type="PANTHER" id="PTHR42895">
    <property type="entry name" value="IRON-SULFUR CLUSTER-BINDING PROTEIN-RELATED"/>
    <property type="match status" value="1"/>
</dbReference>
<keyword evidence="4" id="KW-1185">Reference proteome</keyword>
<proteinExistence type="predicted"/>
<feature type="domain" description="4Fe-4S ferredoxin-type" evidence="2">
    <location>
        <begin position="4"/>
        <end position="33"/>
    </location>
</feature>
<reference evidence="3 4" key="1">
    <citation type="submission" date="2018-06" db="EMBL/GenBank/DDBJ databases">
        <title>Complete genome of Desulfovibrio indonesiensis P37SLT.</title>
        <authorList>
            <person name="Crispim J.S."/>
            <person name="Vidigal P.M.P."/>
            <person name="Silva L.C.F."/>
            <person name="Laguardia C.N."/>
            <person name="Araujo L.C."/>
            <person name="Dias R.S."/>
            <person name="Sousa M.P."/>
            <person name="Paula S.O."/>
            <person name="Silva C."/>
        </authorList>
    </citation>
    <scope>NUCLEOTIDE SEQUENCE [LARGE SCALE GENOMIC DNA]</scope>
    <source>
        <strain evidence="3 4">P37SLT</strain>
    </source>
</reference>
<evidence type="ECO:0000256" key="1">
    <source>
        <dbReference type="SAM" id="MobiDB-lite"/>
    </source>
</evidence>
<dbReference type="Proteomes" id="UP000448292">
    <property type="component" value="Unassembled WGS sequence"/>
</dbReference>
<organism evidence="3 4">
    <name type="scientific">Oceanidesulfovibrio indonesiensis</name>
    <dbReference type="NCBI Taxonomy" id="54767"/>
    <lineage>
        <taxon>Bacteria</taxon>
        <taxon>Pseudomonadati</taxon>
        <taxon>Thermodesulfobacteriota</taxon>
        <taxon>Desulfovibrionia</taxon>
        <taxon>Desulfovibrionales</taxon>
        <taxon>Desulfovibrionaceae</taxon>
        <taxon>Oceanidesulfovibrio</taxon>
    </lineage>
</organism>
<dbReference type="OrthoDB" id="9795268at2"/>
<sequence length="275" mass="28646">MNRPIIEIDEELCDGCGQCILGCAEGALAIVDGKARLVGEVLCDGLGACLGECPQGALKLVEREAPPFDEDAVEKRLEELKNAPQQPAQQPMGCGCPGSQAGRIERPAPTGGCPGAAAGAVQKTGAGQAPGTFESALEHWPVKLRLMNPQNPPFPQGSRLLLAADCAPVAHPALHGDLLPGKAVAIACPKFEDPQATLDKLAALFHAAEPSEVTVVRMEVPCCTGLSTIAHKAAELSGKNVAIKDMVLTRDGRLVPAEEHQPMTMRPGGIGPRPM</sequence>
<feature type="compositionally biased region" description="Low complexity" evidence="1">
    <location>
        <begin position="107"/>
        <end position="116"/>
    </location>
</feature>
<evidence type="ECO:0000259" key="2">
    <source>
        <dbReference type="PROSITE" id="PS51379"/>
    </source>
</evidence>
<feature type="domain" description="4Fe-4S ferredoxin-type" evidence="2">
    <location>
        <begin position="34"/>
        <end position="63"/>
    </location>
</feature>
<comment type="caution">
    <text evidence="3">The sequence shown here is derived from an EMBL/GenBank/DDBJ whole genome shotgun (WGS) entry which is preliminary data.</text>
</comment>